<evidence type="ECO:0000313" key="2">
    <source>
        <dbReference type="EMBL" id="SFT23307.1"/>
    </source>
</evidence>
<reference evidence="3" key="1">
    <citation type="submission" date="2016-10" db="EMBL/GenBank/DDBJ databases">
        <authorList>
            <person name="Varghese N."/>
            <person name="Submissions S."/>
        </authorList>
    </citation>
    <scope>NUCLEOTIDE SEQUENCE [LARGE SCALE GENOMIC DNA]</scope>
    <source>
        <strain evidence="3">DSM 26894</strain>
    </source>
</reference>
<accession>A0A1I6WBC2</accession>
<proteinExistence type="predicted"/>
<dbReference type="AlphaFoldDB" id="A0A1I6WBC2"/>
<evidence type="ECO:0000256" key="1">
    <source>
        <dbReference type="SAM" id="Phobius"/>
    </source>
</evidence>
<dbReference type="STRING" id="311180.SAMN04488050_11781"/>
<sequence>MSNTDSFIDEVTEEVRRDRLYALLKRFGWIGVVAVLAIVGGAAWREYSAVQRQAQAEAFGDALRGALEADAPADRAAALSEVTVPGAEAAVVTDLLSASELASAEDGAAATTLLDAAAANGELPEIYREIAAYKAVSRTDSGLSDDERRIRLEALAVPGKPLRLLAEEQLALLDIKAGDTEAALEKLQRLLQDSEITAGLRQRATQLIVALGGTPDAG</sequence>
<dbReference type="EMBL" id="FOZW01000017">
    <property type="protein sequence ID" value="SFT23307.1"/>
    <property type="molecule type" value="Genomic_DNA"/>
</dbReference>
<evidence type="ECO:0008006" key="4">
    <source>
        <dbReference type="Google" id="ProtNLM"/>
    </source>
</evidence>
<gene>
    <name evidence="2" type="ORF">SAMN04488050_11781</name>
</gene>
<evidence type="ECO:0000313" key="3">
    <source>
        <dbReference type="Proteomes" id="UP000199392"/>
    </source>
</evidence>
<keyword evidence="1" id="KW-0472">Membrane</keyword>
<keyword evidence="1" id="KW-0812">Transmembrane</keyword>
<dbReference type="Proteomes" id="UP000199392">
    <property type="component" value="Unassembled WGS sequence"/>
</dbReference>
<dbReference type="RefSeq" id="WP_092430021.1">
    <property type="nucleotide sequence ID" value="NZ_FNCL01000017.1"/>
</dbReference>
<feature type="transmembrane region" description="Helical" evidence="1">
    <location>
        <begin position="27"/>
        <end position="44"/>
    </location>
</feature>
<protein>
    <recommendedName>
        <fullName evidence="4">Tetratricopeptide repeat-like domain-containing protein</fullName>
    </recommendedName>
</protein>
<dbReference type="OrthoDB" id="7173339at2"/>
<organism evidence="2 3">
    <name type="scientific">Alloyangia pacifica</name>
    <dbReference type="NCBI Taxonomy" id="311180"/>
    <lineage>
        <taxon>Bacteria</taxon>
        <taxon>Pseudomonadati</taxon>
        <taxon>Pseudomonadota</taxon>
        <taxon>Alphaproteobacteria</taxon>
        <taxon>Rhodobacterales</taxon>
        <taxon>Roseobacteraceae</taxon>
        <taxon>Alloyangia</taxon>
    </lineage>
</organism>
<keyword evidence="1" id="KW-1133">Transmembrane helix</keyword>
<name>A0A1I6WBC2_9RHOB</name>
<keyword evidence="3" id="KW-1185">Reference proteome</keyword>